<feature type="region of interest" description="Disordered" evidence="1">
    <location>
        <begin position="1"/>
        <end position="30"/>
    </location>
</feature>
<protein>
    <submittedName>
        <fullName evidence="2">Uncharacterized protein</fullName>
    </submittedName>
</protein>
<evidence type="ECO:0000313" key="2">
    <source>
        <dbReference type="EMBL" id="SDH44238.1"/>
    </source>
</evidence>
<gene>
    <name evidence="2" type="ORF">SAMN04488121_112127</name>
</gene>
<reference evidence="2 3" key="1">
    <citation type="submission" date="2016-10" db="EMBL/GenBank/DDBJ databases">
        <authorList>
            <person name="de Groot N.N."/>
        </authorList>
    </citation>
    <scope>NUCLEOTIDE SEQUENCE [LARGE SCALE GENOMIC DNA]</scope>
    <source>
        <strain evidence="2 3">DSM 527</strain>
    </source>
</reference>
<evidence type="ECO:0000256" key="1">
    <source>
        <dbReference type="SAM" id="MobiDB-lite"/>
    </source>
</evidence>
<dbReference type="STRING" id="104663.SAMN04488121_112127"/>
<dbReference type="EMBL" id="FNBN01000012">
    <property type="protein sequence ID" value="SDH44238.1"/>
    <property type="molecule type" value="Genomic_DNA"/>
</dbReference>
<dbReference type="Proteomes" id="UP000199045">
    <property type="component" value="Unassembled WGS sequence"/>
</dbReference>
<name>A0A1G8CFT8_CHIFI</name>
<dbReference type="AlphaFoldDB" id="A0A1G8CFT8"/>
<organism evidence="2 3">
    <name type="scientific">Chitinophaga filiformis</name>
    <name type="common">Myxococcus filiformis</name>
    <name type="synonym">Flexibacter filiformis</name>
    <dbReference type="NCBI Taxonomy" id="104663"/>
    <lineage>
        <taxon>Bacteria</taxon>
        <taxon>Pseudomonadati</taxon>
        <taxon>Bacteroidota</taxon>
        <taxon>Chitinophagia</taxon>
        <taxon>Chitinophagales</taxon>
        <taxon>Chitinophagaceae</taxon>
        <taxon>Chitinophaga</taxon>
    </lineage>
</organism>
<proteinExistence type="predicted"/>
<evidence type="ECO:0000313" key="3">
    <source>
        <dbReference type="Proteomes" id="UP000199045"/>
    </source>
</evidence>
<sequence>MENVISKKQKTGTPERKNNIMVPIRARYDS</sequence>
<accession>A0A1G8CFT8</accession>